<keyword evidence="2" id="KW-1185">Reference proteome</keyword>
<organism evidence="1 2">
    <name type="scientific">Danaus chrysippus</name>
    <name type="common">African queen</name>
    <dbReference type="NCBI Taxonomy" id="151541"/>
    <lineage>
        <taxon>Eukaryota</taxon>
        <taxon>Metazoa</taxon>
        <taxon>Ecdysozoa</taxon>
        <taxon>Arthropoda</taxon>
        <taxon>Hexapoda</taxon>
        <taxon>Insecta</taxon>
        <taxon>Pterygota</taxon>
        <taxon>Neoptera</taxon>
        <taxon>Endopterygota</taxon>
        <taxon>Lepidoptera</taxon>
        <taxon>Glossata</taxon>
        <taxon>Ditrysia</taxon>
        <taxon>Papilionoidea</taxon>
        <taxon>Nymphalidae</taxon>
        <taxon>Danainae</taxon>
        <taxon>Danaini</taxon>
        <taxon>Danaina</taxon>
        <taxon>Danaus</taxon>
        <taxon>Anosia</taxon>
    </lineage>
</organism>
<dbReference type="Proteomes" id="UP000789524">
    <property type="component" value="Unassembled WGS sequence"/>
</dbReference>
<protein>
    <submittedName>
        <fullName evidence="1">(African queen) hypothetical protein</fullName>
    </submittedName>
</protein>
<sequence length="93" mass="10628">MGQKIGEMFENVDDPEQATNKIAQGVFAYYDSENFLKYLTVKRKNMVLMTSSENNTKERNLHIMKDCVVNIPISIGFHKNSPLKPLADVTYDV</sequence>
<reference evidence="1" key="1">
    <citation type="submission" date="2021-09" db="EMBL/GenBank/DDBJ databases">
        <authorList>
            <person name="Martin H S."/>
        </authorList>
    </citation>
    <scope>NUCLEOTIDE SEQUENCE</scope>
</reference>
<name>A0A8J2R7Z1_9NEOP</name>
<comment type="caution">
    <text evidence="1">The sequence shown here is derived from an EMBL/GenBank/DDBJ whole genome shotgun (WGS) entry which is preliminary data.</text>
</comment>
<dbReference type="EMBL" id="CAKASE010000083">
    <property type="protein sequence ID" value="CAG9585045.1"/>
    <property type="molecule type" value="Genomic_DNA"/>
</dbReference>
<gene>
    <name evidence="1" type="ORF">DCHRY22_LOCUS15538</name>
</gene>
<dbReference type="AlphaFoldDB" id="A0A8J2R7Z1"/>
<evidence type="ECO:0000313" key="2">
    <source>
        <dbReference type="Proteomes" id="UP000789524"/>
    </source>
</evidence>
<proteinExistence type="predicted"/>
<accession>A0A8J2R7Z1</accession>
<dbReference type="OrthoDB" id="5984008at2759"/>
<evidence type="ECO:0000313" key="1">
    <source>
        <dbReference type="EMBL" id="CAG9585045.1"/>
    </source>
</evidence>